<dbReference type="Pfam" id="PF18198">
    <property type="entry name" value="AAA_lid_11"/>
    <property type="match status" value="1"/>
</dbReference>
<reference evidence="4" key="2">
    <citation type="submission" date="2025-09" db="UniProtKB">
        <authorList>
            <consortium name="Ensembl"/>
        </authorList>
    </citation>
    <scope>IDENTIFICATION</scope>
</reference>
<dbReference type="Gene3D" id="1.20.1270.280">
    <property type="match status" value="1"/>
</dbReference>
<dbReference type="GO" id="GO:0030286">
    <property type="term" value="C:dynein complex"/>
    <property type="evidence" value="ECO:0007669"/>
    <property type="project" value="InterPro"/>
</dbReference>
<organism evidence="4 5">
    <name type="scientific">Erpetoichthys calabaricus</name>
    <name type="common">Rope fish</name>
    <name type="synonym">Calamoichthys calabaricus</name>
    <dbReference type="NCBI Taxonomy" id="27687"/>
    <lineage>
        <taxon>Eukaryota</taxon>
        <taxon>Metazoa</taxon>
        <taxon>Chordata</taxon>
        <taxon>Craniata</taxon>
        <taxon>Vertebrata</taxon>
        <taxon>Euteleostomi</taxon>
        <taxon>Actinopterygii</taxon>
        <taxon>Polypteriformes</taxon>
        <taxon>Polypteridae</taxon>
        <taxon>Erpetoichthys</taxon>
    </lineage>
</organism>
<dbReference type="InterPro" id="IPR027417">
    <property type="entry name" value="P-loop_NTPase"/>
</dbReference>
<reference evidence="4" key="1">
    <citation type="submission" date="2025-08" db="UniProtKB">
        <authorList>
            <consortium name="Ensembl"/>
        </authorList>
    </citation>
    <scope>IDENTIFICATION</scope>
</reference>
<dbReference type="FunFam" id="3.40.50.300:FF:000320">
    <property type="entry name" value="Dynein, axonemal, heavy chain 5"/>
    <property type="match status" value="1"/>
</dbReference>
<dbReference type="InterPro" id="IPR004273">
    <property type="entry name" value="Dynein_heavy_D6_P-loop"/>
</dbReference>
<dbReference type="Pfam" id="PF18199">
    <property type="entry name" value="Dynein_C"/>
    <property type="match status" value="2"/>
</dbReference>
<dbReference type="GeneTree" id="ENSGT00940000164265"/>
<dbReference type="Proteomes" id="UP000694620">
    <property type="component" value="Unassembled WGS sequence"/>
</dbReference>
<sequence length="580" mass="66576">MTWLNLVQLSHIYPFTQLLSNVAKNDKGWKQWFDEEAPEEATIPDGYDNQLDTFRKLLLIRSWCPDRTIAQARHYIAESLGVRYAEGVILDMDGMWAESDSQTPMICFLSMGSDPTENIERLAKTKNTPCRAISMGQGQEVHARRLLNQSMQDGGWLLLQNCHLGLDFLDELLDTITTAETMHEGCRTWITTEVHPKFPINLLQSSIKFTNEPPQAGLKRTYTGISQELLDISNMPQWKPLLYSVAFLHTTVQERRKFGPLGWNIPYEFNQADFTASVQFVQNHLDEMDIKRGVNWSCVRYMLGEVQYGGRVTDDLDKHLLNTFSRVWFGENTFSDKFCFYKGYAIPKGKTIQDCLQHIELLPLVDTPEVFGLHPNADITYQTNMANETLSTIVNIQPKDSGGGGGETREATVQRLADEMLEKLPQDYVPYEVLKSYRDTIADSLQRAPLFGTIIMSEDLRDALDNMYDARIPKLWYKISWESATLGFWFTELLERNQQFHTWLFEGRPNQFWMTGFFNPQVMGREICFFLVEDVTGPPPADIGGVYIYGLFLDGAGWDRRNTKLMESPPKVCSRHLSNP</sequence>
<dbReference type="InterPro" id="IPR041228">
    <property type="entry name" value="Dynein_C"/>
</dbReference>
<evidence type="ECO:0000313" key="4">
    <source>
        <dbReference type="Ensembl" id="ENSECRP00000028373.1"/>
    </source>
</evidence>
<keyword evidence="5" id="KW-1185">Reference proteome</keyword>
<dbReference type="GO" id="GO:0008569">
    <property type="term" value="F:minus-end-directed microtubule motor activity"/>
    <property type="evidence" value="ECO:0007669"/>
    <property type="project" value="InterPro"/>
</dbReference>
<protein>
    <submittedName>
        <fullName evidence="4">Uncharacterized protein</fullName>
    </submittedName>
</protein>
<dbReference type="GO" id="GO:0045505">
    <property type="term" value="F:dynein intermediate chain binding"/>
    <property type="evidence" value="ECO:0007669"/>
    <property type="project" value="InterPro"/>
</dbReference>
<name>A0A8C4XFK9_ERPCA</name>
<dbReference type="InterPro" id="IPR042219">
    <property type="entry name" value="AAA_lid_11_sf"/>
</dbReference>
<dbReference type="PANTHER" id="PTHR46961">
    <property type="entry name" value="DYNEIN HEAVY CHAIN 1, AXONEMAL-LIKE PROTEIN"/>
    <property type="match status" value="1"/>
</dbReference>
<dbReference type="AlphaFoldDB" id="A0A8C4XFK9"/>
<dbReference type="InterPro" id="IPR026983">
    <property type="entry name" value="DHC"/>
</dbReference>
<dbReference type="PANTHER" id="PTHR46961:SF19">
    <property type="entry name" value="DYNEIN HEAVY CHAIN 5, AXONEMAL"/>
    <property type="match status" value="1"/>
</dbReference>
<evidence type="ECO:0000259" key="2">
    <source>
        <dbReference type="Pfam" id="PF18198"/>
    </source>
</evidence>
<evidence type="ECO:0000259" key="1">
    <source>
        <dbReference type="Pfam" id="PF03028"/>
    </source>
</evidence>
<accession>A0A8C4XFK9</accession>
<feature type="domain" description="Dynein heavy chain AAA lid" evidence="2">
    <location>
        <begin position="238"/>
        <end position="377"/>
    </location>
</feature>
<dbReference type="Pfam" id="PF03028">
    <property type="entry name" value="Dynein_heavy"/>
    <property type="match status" value="1"/>
</dbReference>
<dbReference type="GO" id="GO:0007018">
    <property type="term" value="P:microtubule-based movement"/>
    <property type="evidence" value="ECO:0007669"/>
    <property type="project" value="InterPro"/>
</dbReference>
<dbReference type="Gene3D" id="1.10.8.720">
    <property type="entry name" value="Region D6 of dynein motor"/>
    <property type="match status" value="1"/>
</dbReference>
<proteinExistence type="predicted"/>
<dbReference type="InterPro" id="IPR041658">
    <property type="entry name" value="AAA_lid_11"/>
</dbReference>
<dbReference type="FunFam" id="1.10.8.720:FF:000004">
    <property type="entry name" value="Dynein heavy chain 5, axonemal"/>
    <property type="match status" value="1"/>
</dbReference>
<feature type="domain" description="Dynein heavy chain region D6 P-loop" evidence="1">
    <location>
        <begin position="101"/>
        <end position="210"/>
    </location>
</feature>
<dbReference type="Gene3D" id="3.40.50.300">
    <property type="entry name" value="P-loop containing nucleotide triphosphate hydrolases"/>
    <property type="match status" value="1"/>
</dbReference>
<evidence type="ECO:0000259" key="3">
    <source>
        <dbReference type="Pfam" id="PF18199"/>
    </source>
</evidence>
<dbReference type="GO" id="GO:0051959">
    <property type="term" value="F:dynein light intermediate chain binding"/>
    <property type="evidence" value="ECO:0007669"/>
    <property type="project" value="InterPro"/>
</dbReference>
<feature type="domain" description="Dynein heavy chain C-terminal" evidence="3">
    <location>
        <begin position="541"/>
        <end position="574"/>
    </location>
</feature>
<feature type="domain" description="Dynein heavy chain C-terminal" evidence="3">
    <location>
        <begin position="450"/>
        <end position="521"/>
    </location>
</feature>
<dbReference type="Ensembl" id="ENSECRT00000028967.1">
    <property type="protein sequence ID" value="ENSECRP00000028373.1"/>
    <property type="gene ID" value="ENSECRG00000019206.1"/>
</dbReference>
<evidence type="ECO:0000313" key="5">
    <source>
        <dbReference type="Proteomes" id="UP000694620"/>
    </source>
</evidence>